<dbReference type="PANTHER" id="PTHR33348">
    <property type="entry name" value="PRECURSOR OF CEP5"/>
    <property type="match status" value="1"/>
</dbReference>
<keyword evidence="5" id="KW-0372">Hormone</keyword>
<evidence type="ECO:0000256" key="4">
    <source>
        <dbReference type="ARBA" id="ARBA00022525"/>
    </source>
</evidence>
<dbReference type="AlphaFoldDB" id="A0A6P6BAL1"/>
<dbReference type="PANTHER" id="PTHR33348:SF40">
    <property type="entry name" value="PRECURSOR OF CEP3"/>
    <property type="match status" value="1"/>
</dbReference>
<evidence type="ECO:0000256" key="3">
    <source>
        <dbReference type="ARBA" id="ARBA00022523"/>
    </source>
</evidence>
<comment type="similarity">
    <text evidence="2">Belongs to the C-terminally encoded plant signaling peptide (CEP) family.</text>
</comment>
<dbReference type="RefSeq" id="XP_022774134.1">
    <property type="nucleotide sequence ID" value="XM_022918399.1"/>
</dbReference>
<dbReference type="GO" id="GO:0048364">
    <property type="term" value="P:root development"/>
    <property type="evidence" value="ECO:0007669"/>
    <property type="project" value="InterPro"/>
</dbReference>
<evidence type="ECO:0000313" key="11">
    <source>
        <dbReference type="RefSeq" id="XP_022774134.1"/>
    </source>
</evidence>
<keyword evidence="4" id="KW-0964">Secreted</keyword>
<reference evidence="11" key="1">
    <citation type="submission" date="2025-08" db="UniProtKB">
        <authorList>
            <consortium name="RefSeq"/>
        </authorList>
    </citation>
    <scope>IDENTIFICATION</scope>
    <source>
        <tissue evidence="11">Fruit stalk</tissue>
    </source>
</reference>
<evidence type="ECO:0000313" key="10">
    <source>
        <dbReference type="Proteomes" id="UP000515121"/>
    </source>
</evidence>
<dbReference type="GeneID" id="111316451"/>
<dbReference type="OrthoDB" id="1414493at2759"/>
<dbReference type="Proteomes" id="UP000515121">
    <property type="component" value="Unplaced"/>
</dbReference>
<organism evidence="10 11">
    <name type="scientific">Durio zibethinus</name>
    <name type="common">Durian</name>
    <dbReference type="NCBI Taxonomy" id="66656"/>
    <lineage>
        <taxon>Eukaryota</taxon>
        <taxon>Viridiplantae</taxon>
        <taxon>Streptophyta</taxon>
        <taxon>Embryophyta</taxon>
        <taxon>Tracheophyta</taxon>
        <taxon>Spermatophyta</taxon>
        <taxon>Magnoliopsida</taxon>
        <taxon>eudicotyledons</taxon>
        <taxon>Gunneridae</taxon>
        <taxon>Pentapetalae</taxon>
        <taxon>rosids</taxon>
        <taxon>malvids</taxon>
        <taxon>Malvales</taxon>
        <taxon>Malvaceae</taxon>
        <taxon>Helicteroideae</taxon>
        <taxon>Durio</taxon>
    </lineage>
</organism>
<dbReference type="GO" id="GO:0048046">
    <property type="term" value="C:apoplast"/>
    <property type="evidence" value="ECO:0007669"/>
    <property type="project" value="UniProtKB-SubCell"/>
</dbReference>
<keyword evidence="10" id="KW-1185">Reference proteome</keyword>
<dbReference type="GO" id="GO:2000280">
    <property type="term" value="P:regulation of root development"/>
    <property type="evidence" value="ECO:0007669"/>
    <property type="project" value="TreeGrafter"/>
</dbReference>
<comment type="subcellular location">
    <subcellularLocation>
        <location evidence="1">Secreted</location>
        <location evidence="1">Extracellular space</location>
        <location evidence="1">Apoplast</location>
    </subcellularLocation>
</comment>
<evidence type="ECO:0000256" key="1">
    <source>
        <dbReference type="ARBA" id="ARBA00004271"/>
    </source>
</evidence>
<dbReference type="GO" id="GO:1902025">
    <property type="term" value="P:nitrate import"/>
    <property type="evidence" value="ECO:0007669"/>
    <property type="project" value="TreeGrafter"/>
</dbReference>
<accession>A0A6P6BAL1</accession>
<evidence type="ECO:0000256" key="2">
    <source>
        <dbReference type="ARBA" id="ARBA00008963"/>
    </source>
</evidence>
<sequence>MAQKKLLSILVLLLFVFVLEIQCVVGRHLIFDRNQSFQKVQTYGKILAKETGTILDPTINGVNINKAPVANTQSPPLPPRVVIGETQAPPHEDEHDYRPTTPRHSPGVGHSLQN</sequence>
<evidence type="ECO:0000256" key="7">
    <source>
        <dbReference type="ARBA" id="ARBA00023278"/>
    </source>
</evidence>
<evidence type="ECO:0000256" key="6">
    <source>
        <dbReference type="ARBA" id="ARBA00022729"/>
    </source>
</evidence>
<dbReference type="KEGG" id="dzi:111316451"/>
<keyword evidence="7" id="KW-0379">Hydroxylation</keyword>
<feature type="chain" id="PRO_5028333408" evidence="9">
    <location>
        <begin position="27"/>
        <end position="114"/>
    </location>
</feature>
<feature type="region of interest" description="Disordered" evidence="8">
    <location>
        <begin position="69"/>
        <end position="114"/>
    </location>
</feature>
<evidence type="ECO:0000256" key="5">
    <source>
        <dbReference type="ARBA" id="ARBA00022702"/>
    </source>
</evidence>
<keyword evidence="6 9" id="KW-0732">Signal</keyword>
<dbReference type="GO" id="GO:1901371">
    <property type="term" value="P:regulation of leaf morphogenesis"/>
    <property type="evidence" value="ECO:0007669"/>
    <property type="project" value="TreeGrafter"/>
</dbReference>
<proteinExistence type="inferred from homology"/>
<feature type="signal peptide" evidence="9">
    <location>
        <begin position="1"/>
        <end position="26"/>
    </location>
</feature>
<evidence type="ECO:0000256" key="8">
    <source>
        <dbReference type="SAM" id="MobiDB-lite"/>
    </source>
</evidence>
<keyword evidence="3" id="KW-0052">Apoplast</keyword>
<name>A0A6P6BAL1_DURZI</name>
<dbReference type="GO" id="GO:0005179">
    <property type="term" value="F:hormone activity"/>
    <property type="evidence" value="ECO:0007669"/>
    <property type="project" value="UniProtKB-KW"/>
</dbReference>
<protein>
    <submittedName>
        <fullName evidence="11">Precursor of CEP5-like</fullName>
    </submittedName>
</protein>
<evidence type="ECO:0000256" key="9">
    <source>
        <dbReference type="SAM" id="SignalP"/>
    </source>
</evidence>
<gene>
    <name evidence="11" type="primary">LOC111316451</name>
</gene>
<dbReference type="InterPro" id="IPR033250">
    <property type="entry name" value="CEP"/>
</dbReference>
<dbReference type="GO" id="GO:0006995">
    <property type="term" value="P:cellular response to nitrogen starvation"/>
    <property type="evidence" value="ECO:0007669"/>
    <property type="project" value="UniProtKB-ARBA"/>
</dbReference>